<feature type="transmembrane region" description="Helical" evidence="1">
    <location>
        <begin position="227"/>
        <end position="251"/>
    </location>
</feature>
<keyword evidence="1" id="KW-1133">Transmembrane helix</keyword>
<accession>A0A0C9VXW5</accession>
<dbReference type="OrthoDB" id="444631at2759"/>
<feature type="transmembrane region" description="Helical" evidence="1">
    <location>
        <begin position="159"/>
        <end position="185"/>
    </location>
</feature>
<evidence type="ECO:0008006" key="4">
    <source>
        <dbReference type="Google" id="ProtNLM"/>
    </source>
</evidence>
<organism evidence="2 3">
    <name type="scientific">Sphaerobolus stellatus (strain SS14)</name>
    <dbReference type="NCBI Taxonomy" id="990650"/>
    <lineage>
        <taxon>Eukaryota</taxon>
        <taxon>Fungi</taxon>
        <taxon>Dikarya</taxon>
        <taxon>Basidiomycota</taxon>
        <taxon>Agaricomycotina</taxon>
        <taxon>Agaricomycetes</taxon>
        <taxon>Phallomycetidae</taxon>
        <taxon>Geastrales</taxon>
        <taxon>Sphaerobolaceae</taxon>
        <taxon>Sphaerobolus</taxon>
    </lineage>
</organism>
<evidence type="ECO:0000313" key="2">
    <source>
        <dbReference type="EMBL" id="KIJ43795.1"/>
    </source>
</evidence>
<feature type="transmembrane region" description="Helical" evidence="1">
    <location>
        <begin position="118"/>
        <end position="139"/>
    </location>
</feature>
<gene>
    <name evidence="2" type="ORF">M422DRAFT_252697</name>
</gene>
<name>A0A0C9VXW5_SPHS4</name>
<protein>
    <recommendedName>
        <fullName evidence="4">Integral membrane protein</fullName>
    </recommendedName>
</protein>
<proteinExistence type="predicted"/>
<evidence type="ECO:0000256" key="1">
    <source>
        <dbReference type="SAM" id="Phobius"/>
    </source>
</evidence>
<keyword evidence="1" id="KW-0812">Transmembrane</keyword>
<feature type="non-terminal residue" evidence="2">
    <location>
        <position position="315"/>
    </location>
</feature>
<dbReference type="PANTHER" id="PTHR33048">
    <property type="entry name" value="PTH11-LIKE INTEGRAL MEMBRANE PROTEIN (AFU_ORTHOLOGUE AFUA_5G11245)"/>
    <property type="match status" value="1"/>
</dbReference>
<reference evidence="2 3" key="1">
    <citation type="submission" date="2014-06" db="EMBL/GenBank/DDBJ databases">
        <title>Evolutionary Origins and Diversification of the Mycorrhizal Mutualists.</title>
        <authorList>
            <consortium name="DOE Joint Genome Institute"/>
            <consortium name="Mycorrhizal Genomics Consortium"/>
            <person name="Kohler A."/>
            <person name="Kuo A."/>
            <person name="Nagy L.G."/>
            <person name="Floudas D."/>
            <person name="Copeland A."/>
            <person name="Barry K.W."/>
            <person name="Cichocki N."/>
            <person name="Veneault-Fourrey C."/>
            <person name="LaButti K."/>
            <person name="Lindquist E.A."/>
            <person name="Lipzen A."/>
            <person name="Lundell T."/>
            <person name="Morin E."/>
            <person name="Murat C."/>
            <person name="Riley R."/>
            <person name="Ohm R."/>
            <person name="Sun H."/>
            <person name="Tunlid A."/>
            <person name="Henrissat B."/>
            <person name="Grigoriev I.V."/>
            <person name="Hibbett D.S."/>
            <person name="Martin F."/>
        </authorList>
    </citation>
    <scope>NUCLEOTIDE SEQUENCE [LARGE SCALE GENOMIC DNA]</scope>
    <source>
        <strain evidence="2 3">SS14</strain>
    </source>
</reference>
<dbReference type="InterPro" id="IPR052337">
    <property type="entry name" value="SAT4-like"/>
</dbReference>
<evidence type="ECO:0000313" key="3">
    <source>
        <dbReference type="Proteomes" id="UP000054279"/>
    </source>
</evidence>
<dbReference type="HOGENOM" id="CLU_052841_1_2_1"/>
<dbReference type="Proteomes" id="UP000054279">
    <property type="component" value="Unassembled WGS sequence"/>
</dbReference>
<dbReference type="PANTHER" id="PTHR33048:SF47">
    <property type="entry name" value="INTEGRAL MEMBRANE PROTEIN-RELATED"/>
    <property type="match status" value="1"/>
</dbReference>
<feature type="transmembrane region" description="Helical" evidence="1">
    <location>
        <begin position="197"/>
        <end position="221"/>
    </location>
</feature>
<sequence length="315" mass="34834">MTGPAAPHLWWDDAWAVFTVLLIDIFMAAIEFISRIQVFPFLDVEFVSPNSSLKPNIPGRSRSHPTTCVHNSSVPLHGSCLSSYYPPQSKLIPEDIRSARISILFTVIRLSVGTLRKILSYAFIVFLTIWAVLFAQVWWVCEREPGWKDAPLPQCDLGLNVAVVQVITDVLCDAFLIFVPLRLVWNIRLTRPQKIRITAIFSTTIVTTCVSMSHAFFVLHAGELKKALAAIVQDAVSLIVANLSVLIAYLFRTGTEEPESAPTFGTRSIITFGGSGKKRNPAITTTYITTETMDHEDPAVITQKTLGSTVDGGEE</sequence>
<keyword evidence="3" id="KW-1185">Reference proteome</keyword>
<dbReference type="AlphaFoldDB" id="A0A0C9VXW5"/>
<keyword evidence="1" id="KW-0472">Membrane</keyword>
<dbReference type="EMBL" id="KN837120">
    <property type="protein sequence ID" value="KIJ43795.1"/>
    <property type="molecule type" value="Genomic_DNA"/>
</dbReference>
<feature type="transmembrane region" description="Helical" evidence="1">
    <location>
        <begin position="14"/>
        <end position="33"/>
    </location>
</feature>